<feature type="domain" description="VWFC" evidence="26">
    <location>
        <begin position="4109"/>
        <end position="4176"/>
    </location>
</feature>
<dbReference type="CDD" id="cd00112">
    <property type="entry name" value="LDLa"/>
    <property type="match status" value="1"/>
</dbReference>
<dbReference type="GO" id="GO:0005886">
    <property type="term" value="C:plasma membrane"/>
    <property type="evidence" value="ECO:0007669"/>
    <property type="project" value="UniProtKB-SubCell"/>
</dbReference>
<dbReference type="PROSITE" id="PS01285">
    <property type="entry name" value="FA58C_1"/>
    <property type="match status" value="2"/>
</dbReference>
<dbReference type="InterPro" id="IPR001007">
    <property type="entry name" value="VWF_dom"/>
</dbReference>
<evidence type="ECO:0000256" key="5">
    <source>
        <dbReference type="ARBA" id="ARBA00022475"/>
    </source>
</evidence>
<dbReference type="GO" id="GO:0005576">
    <property type="term" value="C:extracellular region"/>
    <property type="evidence" value="ECO:0007669"/>
    <property type="project" value="UniProtKB-SubCell"/>
</dbReference>
<organism evidence="28 29">
    <name type="scientific">Nephila pilipes</name>
    <name type="common">Giant wood spider</name>
    <name type="synonym">Nephila maculata</name>
    <dbReference type="NCBI Taxonomy" id="299642"/>
    <lineage>
        <taxon>Eukaryota</taxon>
        <taxon>Metazoa</taxon>
        <taxon>Ecdysozoa</taxon>
        <taxon>Arthropoda</taxon>
        <taxon>Chelicerata</taxon>
        <taxon>Arachnida</taxon>
        <taxon>Araneae</taxon>
        <taxon>Araneomorphae</taxon>
        <taxon>Entelegynae</taxon>
        <taxon>Araneoidea</taxon>
        <taxon>Nephilidae</taxon>
        <taxon>Nephila</taxon>
    </lineage>
</organism>
<evidence type="ECO:0000313" key="29">
    <source>
        <dbReference type="Proteomes" id="UP000887013"/>
    </source>
</evidence>
<dbReference type="Gene3D" id="4.10.400.10">
    <property type="entry name" value="Low-density Lipoprotein Receptor"/>
    <property type="match status" value="1"/>
</dbReference>
<dbReference type="InterPro" id="IPR008979">
    <property type="entry name" value="Galactose-bd-like_sf"/>
</dbReference>
<keyword evidence="29" id="KW-1185">Reference proteome</keyword>
<keyword evidence="19" id="KW-0407">Ion channel</keyword>
<dbReference type="SMART" id="SM00216">
    <property type="entry name" value="VWD"/>
    <property type="match status" value="2"/>
</dbReference>
<dbReference type="InterPro" id="IPR014853">
    <property type="entry name" value="VWF/SSPO/ZAN-like_Cys-rich_dom"/>
</dbReference>
<keyword evidence="17 20" id="KW-1015">Disulfide bond</keyword>
<dbReference type="CDD" id="cd00057">
    <property type="entry name" value="FA58C"/>
    <property type="match status" value="3"/>
</dbReference>
<sequence>MTVNIEFGRCPFEERKRRELESGETAREDALLFSTEDENTQFGRLYYGGHGPDVKHMPFILSSHSAPMDSVFSKILLDWKLPTPRIVLFVVAGSTDSSSERIQRLSIFLIKGLIAALKTTEMWICTDGFYEGFGKDLGLAYVNERSRRKVLVRSKHKRSVYSFPETALIGICRQKFLKCSNQFEIKLSLSDEESRKTLKKKEINRNFEYFLITKDTSEKKGTEQFLLSFANYFINNLKIEKKRENFETKDFSENRFESPVMAILFRGEVSQIDLILGYLKNELPVVIMDGSGGLSDLLAYAYNQVMSRPEGVNIAEYTEAVLKPQISEKIHNLYPDLSQFKISEKILSQKVFDCIRFSKQGDMEFISILTLYDLEKKTSHFPAHLLRALLKSRASKRIGDSENMKKDLFLSMDWNCPNVAMSQILARDPSNKFQVDAEIFFHAITKPQREQFADLFLRKGFVVHKFLNSSVLLELFQNSLQKEFFKTVIWENVLGLGARANLTRHFVDTRLTLLLEELTSIPSLMNTYKIDWNFRGIYDNLSSEEVERQTLIVLILWAILSYRVQLVKLIWRYSEYPIHIALICSLILYRLQFYVSDLNFKNEMEKQSKEFSLMGSELLSKCYDRQPHRALGLLCEKNRIWSYKPLIEIAAFAKNRMFIAHPCCQKYLDGIFMGRLRVRDLPYGDFTIPLWLKIILSNFLIFPLYLWINFDMNDGAVPSDISDMSNRQSHHALNSTDNTKTLSRSSVILCLALLYFYYRLIFISFPISSDLGPLLYKIKRMTLVDFLNFMRVTMLVIISNGIVMHATIYPDYPIGWELVRRAFYDALISFFLTPAGHFGTPDMTCIKLTRHPNGHSFLGLPENVCKVGRYYRPDCPNPGIWPYLFGLQYLLLLRLILITLLYALFNATHAKLVDEGMYIWKYQRYQLVVDFSNRLTFPAPLSPLNYCMLFLEYIYHLAFGKEDMGSDFLRLTQTDYVYWKNLASEYFDDGINKKEAENTTKWRMNKVLELSKTLNDQRRNLRQLQAKLNDLQIQIRKDKQYLEGRTLQLSVTEYVQVKNVPQILSRISPYPHTKISRFPVSDKRVPWKYSWNDYDPIAYNMPSKDFPSEYRQFVDVDIQFLRETEGENFHFPIFKWNTSSLSPGGIFLDRQSWIKGKPGLSFTYELDEEGLPKNPLGRTGLRGRGSLPQWGPNHFMFAIITRWQEVENFSYHDYLEVVLLLSDQDLSIPGGFVYMENSYSAISTLFQVSTAWPSKEDMILFFESAAQIPDSSSTSQQKDSSNIDETETLQEEDTKASPKEENKEEITEETKDKDKSFVFQQLKRGYMDEAVNTDQSWCEAEVWHFHYNLPCNIEEKFKTNMFWTQLNEIILHRVPVGQASLLYAVAKKMKAVLEVICVFDSCACDMGGDCDCLCTAIAAYAQECSIHGVSVKWRSQELCPIQCEECATYDSCIPSCPKRTCENEYRYGKFEEACSADFCVEGCNPKPCPAGQIYNNEVEYKCIPEVDCVIPCLEVNGVIYNEGDRVTDLEVADACQSCHCHKGKIECVGNPCILEEPFRPCLKSGWTPWMNTPSFVGGDYEELANPVLKATYENFCGTVNMTGIECRVAETKVPLKETGQNVVCELPTGLLCKDTEQNVQICEDYEIRVFCDCGIETTTLPPTTTLLVTLEPICDHTGWTPWMNANLPNEEGESETLERLRVNHYFCAGHEIDNIECRSSASLKYVVEDSTNFICNKKVGFVCKGPDCDDFEIRVHCNCGPEETTTALPKCVTGWTEFFNTDHPDYSDMGDDESLDRIREKHQFCEGGTLENIECKAIINGDLVDYSTLDTFGLKCSKNVGFICNKYVRSDCPDFTVRFYCACEPVTEPITELIQTTTTAIPITHVPLECGWTPWLNIDTPDVAENDDGDIEDLATIQHLYKTCGGKDLKDIECRMSRTHHSYDVSLQNNLQCDTIHGFTCHNQDQIGNCHDYEIRLLCMYDWCYPETTPIPTTTMLVTTFYPCPEGQIYDECAYNCEQMCSSFTHEMVEKCRASNNGCIAACRPIDGCNLPYVWRDYYNCVPKDECTCIFVEGNDVRIVAPNEIFSKDCEVCQCHHDDLNCQEDPRCVTTASPQSRFLITNITNEDCWTQWISIDRPTDGGGDFEKLNKIRQTYEFCPDPVQIECRTVDSKQKPFDVGQSVTCDLQSGLVCWNKDNKPEECYDYEIRFFCPCPTTQPPTTPPPPPTLEPGACVYGWTEWFNNHYPDNRGDYESIQSSRVNHIFCANDMVSAIECRQVGTTETSLLQHGVHCDLQYGLICSQDYLGENEACWDYEIRFFCDCPTPAPVTEIETLPPIKTEVPSLKSCAYWSEWINEHHPTKAGGGTKKGVKGGGSVIRGDTEKVMPLKLQREQNFCLDGTISDIECREAETDLDYTETGDKKLACTLVGGFRCRGKDQPERMCKDYKIRYFCSCIPTEEIPVTPIVPKTTTTVYIQPCNVYYPVVDGPKPLPDSYLKASSSKSPESGPQSARLSAISNKRSDGAWIAGEINDHQFIEVDLGEIQPVYGVITKGRNGHQEWVKTYKVLYSRNGMAYAYVSEDGQDKIFSGNFDSETPVEHVFQNPFEARFVRIQPITYHREIALRMDFLGCGEGMTATPVYTTLGPQCVDDMGLERGMIKDKHIKTSSSRYSNSDGRYIRLNTPQTDEHSGGWVAEDLDEFQFVEVDLVEPRVLTGVKIQGRNEVPQWVTAFTVSYSLDGTYWNEIADASGTNKKVFSANYDSDSIVTVYFKQPIRTRYIRIQPIGWENWIAMRLEILGCYEPLTNEVLADLITSPKPYELEECSQPMGFENHQLPDTLIWVSSSAGPGSDATRIRLNTHSDERGTGGWIAATYDYKPVIFIDFYGERNLTGIITQGVEDEDKWIKSYYVYYSLDNVTWEKAADKETGNTVFAGNDDKHTEVLRLFNTMITARYLKVILIDYHGGPALRMEILGCFIPYPEITPPPPILITTTEFCAEYGPWLSISDPVANQYGDEEPISNIIAASGLCHNPYEIQCRSMVTKKDYSETGQIVSCDLDRGLLCYNHDQASYMCYNYEVRIKCWTCGIETTTTARPLELCPEVPESMRDNCPMSCPLDYACNGYDCVPHIDCPCYKEGKKFSVSNILVTKNCEKCECILGGYSSCKSIECAACLPGQKSEMDEECNCGCVGCAEGTILCPTSGQCIDESQWCDGVKDCPDDETGCPTTPPPTTTTAVPTTTTEVPIVCSTEYLEATDTCEMIANMFETFDGLAYQYDICDHVLIREKTSNLYSVNVHKSCASEGENNCQRYLVIEVDGVVIKIGPKVEDITVQDNKVSISNLWIVSKRFQDFELKKKGNAIVFSSKKYNFDVIWDGVQDAKVVVSKCLVHQVMGLCGLYNKHLEDDRTTPDGNLASSNEEFGNSWSIGPPNRCTPPTCPEPYLKKAIDTCKMLQEEPFNSSCADYLKIESRVESCIVFMCECLPRTALDARVSADVFYDFFDTGSCKCLALESFVEACEAVKKESVTEWRIQYDCTPECPPGMEWQDCGPGCELTCDNYHERDSICNGGCTPGCYCPSGLIRHHDRCVKPKMCQDCVCRGHGDPNYITFDGKYYAFQGNCTYVLAQHLTSEDPGKNFKILATNVECPEEPHTSCTAGIQVFWNGHTIEKFKNKPVYLDDIPLKAEDSPLNRDGISINYVPNKSTIIHIKSINLAVRYFDQMYGFNIELPAFFYYNKTEGLCGICNFIQSDDLYHKDGYVTEDIDDFAYSWLVEPGTKEHCELPRVVVPEPPPGICNFTVSPCEVFLDPDLYSKSCQNDVTYSQKPEASMCRSKFQYAQQCCERGISLVEWLQLSGCENACPEGMIFECTSACQKTCDNYKTYKEEECDLMPLYTCTCPEGKVMKLGECVDQIVCETCDIEGHIVGDVWNLGPCEQCECLPDLTTRCVVTECPEPPICNEKENLEKLFKPANACCEAFHCVEPATLVCPDKTLKDCREGEANVVTHIDGCPEYKCECMPELCPPIVEPMVEEGEVFSVEQEGCCPHYRVDCYSEKCNLPPICGPGFKLSTYEGKCCLKYSCVPKKNVCVYRYKYDVVDGIQVELTPEHFYEEEFEAGSSWQDGLCRKCSCVEIEGQHAFSCREEICPKPEEFPDAEKYVREEIHIPGACCPKYRRTACKANGVMYQIGEEWPSPNGDRCKSYKCVEDKGEAGILEKSTICDKTCPDFAIYLEPSPESNRCCGECKPVACEESGILYQDGQTWNSVSKPCYKAECSVNENGTHIVYRGQSCPIMPDNCPVENIKTDPKGCCTYCKRPSESCSAVQVPIYETRGFFGFIDKVRGFCSNEDVLESLTKCSGQCTAESQYSNLIGDFESICNCCLPRTTENRLVLLHCEDGSTVEKIYQQPLTCKCTSCSGENDRSLESMNKIEPV</sequence>
<evidence type="ECO:0000259" key="27">
    <source>
        <dbReference type="PROSITE" id="PS51233"/>
    </source>
</evidence>
<evidence type="ECO:0000256" key="12">
    <source>
        <dbReference type="ARBA" id="ARBA00022837"/>
    </source>
</evidence>
<feature type="region of interest" description="Disordered" evidence="22">
    <location>
        <begin position="2493"/>
        <end position="2514"/>
    </location>
</feature>
<dbReference type="SMART" id="SM00192">
    <property type="entry name" value="LDLa"/>
    <property type="match status" value="1"/>
</dbReference>
<proteinExistence type="inferred from homology"/>
<evidence type="ECO:0000256" key="21">
    <source>
        <dbReference type="SAM" id="Coils"/>
    </source>
</evidence>
<dbReference type="InterPro" id="IPR036084">
    <property type="entry name" value="Ser_inhib-like_sf"/>
</dbReference>
<evidence type="ECO:0000256" key="8">
    <source>
        <dbReference type="ARBA" id="ARBA00022673"/>
    </source>
</evidence>
<evidence type="ECO:0000256" key="16">
    <source>
        <dbReference type="ARBA" id="ARBA00023136"/>
    </source>
</evidence>
<keyword evidence="8" id="KW-0107">Calcium channel</keyword>
<evidence type="ECO:0000256" key="13">
    <source>
        <dbReference type="ARBA" id="ARBA00022989"/>
    </source>
</evidence>
<dbReference type="InterPro" id="IPR000421">
    <property type="entry name" value="FA58C"/>
</dbReference>
<keyword evidence="4" id="KW-0813">Transport</keyword>
<dbReference type="Proteomes" id="UP000887013">
    <property type="component" value="Unassembled WGS sequence"/>
</dbReference>
<dbReference type="PROSITE" id="PS01208">
    <property type="entry name" value="VWFC_1"/>
    <property type="match status" value="1"/>
</dbReference>
<feature type="compositionally biased region" description="Low complexity" evidence="22">
    <location>
        <begin position="1270"/>
        <end position="1280"/>
    </location>
</feature>
<keyword evidence="6" id="KW-0964">Secreted</keyword>
<dbReference type="SUPFAM" id="SSF55811">
    <property type="entry name" value="Nudix"/>
    <property type="match status" value="1"/>
</dbReference>
<dbReference type="PROSITE" id="PS50022">
    <property type="entry name" value="FA58C_3"/>
    <property type="match status" value="3"/>
</dbReference>
<dbReference type="InterPro" id="IPR057366">
    <property type="entry name" value="TRPM-like"/>
</dbReference>
<evidence type="ECO:0000313" key="28">
    <source>
        <dbReference type="EMBL" id="GFT97791.1"/>
    </source>
</evidence>
<feature type="transmembrane region" description="Helical" evidence="23">
    <location>
        <begin position="789"/>
        <end position="810"/>
    </location>
</feature>
<dbReference type="Pfam" id="PF13330">
    <property type="entry name" value="Mucin2_WxxW"/>
    <property type="match status" value="8"/>
</dbReference>
<evidence type="ECO:0000256" key="18">
    <source>
        <dbReference type="ARBA" id="ARBA00023180"/>
    </source>
</evidence>
<keyword evidence="16 23" id="KW-0472">Membrane</keyword>
<dbReference type="InterPro" id="IPR006207">
    <property type="entry name" value="Cys_knot_C"/>
</dbReference>
<dbReference type="InterPro" id="IPR025155">
    <property type="entry name" value="WxxW_domain"/>
</dbReference>
<dbReference type="SMART" id="SM00231">
    <property type="entry name" value="FA58C"/>
    <property type="match status" value="3"/>
</dbReference>
<evidence type="ECO:0000256" key="17">
    <source>
        <dbReference type="ARBA" id="ARBA00023157"/>
    </source>
</evidence>
<evidence type="ECO:0000256" key="1">
    <source>
        <dbReference type="ARBA" id="ARBA00004239"/>
    </source>
</evidence>
<evidence type="ECO:0000256" key="7">
    <source>
        <dbReference type="ARBA" id="ARBA00022568"/>
    </source>
</evidence>
<keyword evidence="15" id="KW-0406">Ion transport</keyword>
<evidence type="ECO:0000256" key="19">
    <source>
        <dbReference type="ARBA" id="ARBA00023303"/>
    </source>
</evidence>
<dbReference type="PROSITE" id="PS51233">
    <property type="entry name" value="VWFD"/>
    <property type="match status" value="2"/>
</dbReference>
<evidence type="ECO:0000259" key="26">
    <source>
        <dbReference type="PROSITE" id="PS50184"/>
    </source>
</evidence>
<dbReference type="InterPro" id="IPR041491">
    <property type="entry name" value="TRPM_SLOG"/>
</dbReference>
<evidence type="ECO:0000256" key="6">
    <source>
        <dbReference type="ARBA" id="ARBA00022525"/>
    </source>
</evidence>
<dbReference type="SMART" id="SM00214">
    <property type="entry name" value="VWC"/>
    <property type="match status" value="5"/>
</dbReference>
<protein>
    <submittedName>
        <fullName evidence="28">Hemocytin</fullName>
    </submittedName>
</protein>
<evidence type="ECO:0000259" key="25">
    <source>
        <dbReference type="PROSITE" id="PS50022"/>
    </source>
</evidence>
<accession>A0A8X6UBK9</accession>
<comment type="caution">
    <text evidence="28">The sequence shown here is derived from an EMBL/GenBank/DDBJ whole genome shotgun (WGS) entry which is preliminary data.</text>
</comment>
<dbReference type="PANTHER" id="PTHR13800:SF1">
    <property type="entry name" value="TRANSIENT RECEPTOR POTENTIAL CATION CHANNEL TRPM"/>
    <property type="match status" value="1"/>
</dbReference>
<feature type="compositionally biased region" description="Acidic residues" evidence="22">
    <location>
        <begin position="1282"/>
        <end position="1291"/>
    </location>
</feature>
<feature type="compositionally biased region" description="Low complexity" evidence="22">
    <location>
        <begin position="2493"/>
        <end position="2510"/>
    </location>
</feature>
<evidence type="ECO:0000256" key="20">
    <source>
        <dbReference type="PROSITE-ProRule" id="PRU00039"/>
    </source>
</evidence>
<feature type="domain" description="VWFD" evidence="27">
    <location>
        <begin position="3594"/>
        <end position="3779"/>
    </location>
</feature>
<dbReference type="CDD" id="cd19941">
    <property type="entry name" value="TIL"/>
    <property type="match status" value="4"/>
</dbReference>
<dbReference type="SMART" id="SM00041">
    <property type="entry name" value="CT"/>
    <property type="match status" value="1"/>
</dbReference>
<dbReference type="Pfam" id="PF00754">
    <property type="entry name" value="F5_F8_type_C"/>
    <property type="match status" value="3"/>
</dbReference>
<dbReference type="Pfam" id="PF25969">
    <property type="entry name" value="NUDT9_N"/>
    <property type="match status" value="1"/>
</dbReference>
<comment type="subcellular location">
    <subcellularLocation>
        <location evidence="2">Cell membrane</location>
        <topology evidence="2">Multi-pass membrane protein</topology>
    </subcellularLocation>
    <subcellularLocation>
        <location evidence="1">Secreted</location>
        <location evidence="1">Extracellular space</location>
    </subcellularLocation>
</comment>
<dbReference type="Pfam" id="PF00094">
    <property type="entry name" value="VWD"/>
    <property type="match status" value="2"/>
</dbReference>
<evidence type="ECO:0000259" key="24">
    <source>
        <dbReference type="PROSITE" id="PS01225"/>
    </source>
</evidence>
<dbReference type="Gene3D" id="2.60.120.260">
    <property type="entry name" value="Galactose-binding domain-like"/>
    <property type="match status" value="3"/>
</dbReference>
<reference evidence="28" key="1">
    <citation type="submission" date="2020-08" db="EMBL/GenBank/DDBJ databases">
        <title>Multicomponent nature underlies the extraordinary mechanical properties of spider dragline silk.</title>
        <authorList>
            <person name="Kono N."/>
            <person name="Nakamura H."/>
            <person name="Mori M."/>
            <person name="Yoshida Y."/>
            <person name="Ohtoshi R."/>
            <person name="Malay A.D."/>
            <person name="Moran D.A.P."/>
            <person name="Tomita M."/>
            <person name="Numata K."/>
            <person name="Arakawa K."/>
        </authorList>
    </citation>
    <scope>NUCLEOTIDE SEQUENCE</scope>
</reference>
<feature type="transmembrane region" description="Helical" evidence="23">
    <location>
        <begin position="880"/>
        <end position="905"/>
    </location>
</feature>
<keyword evidence="18" id="KW-0325">Glycoprotein</keyword>
<keyword evidence="10" id="KW-0732">Signal</keyword>
<keyword evidence="9 23" id="KW-0812">Transmembrane</keyword>
<keyword evidence="7" id="KW-0109">Calcium transport</keyword>
<evidence type="ECO:0000256" key="14">
    <source>
        <dbReference type="ARBA" id="ARBA00023008"/>
    </source>
</evidence>
<dbReference type="InterPro" id="IPR015797">
    <property type="entry name" value="NUDIX_hydrolase-like_dom_sf"/>
</dbReference>
<feature type="domain" description="F5/8 type C" evidence="25">
    <location>
        <begin position="2647"/>
        <end position="2799"/>
    </location>
</feature>
<keyword evidence="11" id="KW-0677">Repeat</keyword>
<dbReference type="InterPro" id="IPR036055">
    <property type="entry name" value="LDL_receptor-like_sf"/>
</dbReference>
<dbReference type="EMBL" id="BMAW01122169">
    <property type="protein sequence ID" value="GFT97791.1"/>
    <property type="molecule type" value="Genomic_DNA"/>
</dbReference>
<dbReference type="Gene3D" id="2.10.25.10">
    <property type="entry name" value="Laminin"/>
    <property type="match status" value="1"/>
</dbReference>
<dbReference type="Pfam" id="PF25508">
    <property type="entry name" value="TRPM2"/>
    <property type="match status" value="1"/>
</dbReference>
<dbReference type="PROSITE" id="PS01225">
    <property type="entry name" value="CTCK_2"/>
    <property type="match status" value="1"/>
</dbReference>
<dbReference type="PANTHER" id="PTHR13800">
    <property type="entry name" value="TRANSIENT RECEPTOR POTENTIAL CATION CHANNEL, SUBFAMILY M, MEMBER 6"/>
    <property type="match status" value="1"/>
</dbReference>
<keyword evidence="13 23" id="KW-1133">Transmembrane helix</keyword>
<dbReference type="Pfam" id="PF01826">
    <property type="entry name" value="TIL"/>
    <property type="match status" value="1"/>
</dbReference>
<dbReference type="SUPFAM" id="SSF57567">
    <property type="entry name" value="Serine protease inhibitors"/>
    <property type="match status" value="1"/>
</dbReference>
<dbReference type="Pfam" id="PF18139">
    <property type="entry name" value="LSDAT_euk"/>
    <property type="match status" value="1"/>
</dbReference>
<dbReference type="InterPro" id="IPR002172">
    <property type="entry name" value="LDrepeatLR_classA_rpt"/>
</dbReference>
<evidence type="ECO:0000256" key="15">
    <source>
        <dbReference type="ARBA" id="ARBA00023065"/>
    </source>
</evidence>
<dbReference type="InterPro" id="IPR001846">
    <property type="entry name" value="VWF_type-D"/>
</dbReference>
<evidence type="ECO:0000256" key="4">
    <source>
        <dbReference type="ARBA" id="ARBA00022448"/>
    </source>
</evidence>
<feature type="coiled-coil region" evidence="21">
    <location>
        <begin position="1007"/>
        <end position="1041"/>
    </location>
</feature>
<feature type="transmembrane region" description="Helical" evidence="23">
    <location>
        <begin position="686"/>
        <end position="708"/>
    </location>
</feature>
<keyword evidence="14" id="KW-0186">Copper</keyword>
<keyword evidence="12" id="KW-0106">Calcium</keyword>
<evidence type="ECO:0000256" key="23">
    <source>
        <dbReference type="SAM" id="Phobius"/>
    </source>
</evidence>
<keyword evidence="5" id="KW-1003">Cell membrane</keyword>
<dbReference type="Gene3D" id="3.90.79.10">
    <property type="entry name" value="Nucleoside Triphosphate Pyrophosphohydrolase"/>
    <property type="match status" value="1"/>
</dbReference>
<comment type="caution">
    <text evidence="20">Lacks conserved residue(s) required for the propagation of feature annotation.</text>
</comment>
<feature type="domain" description="VWFD" evidence="27">
    <location>
        <begin position="3255"/>
        <end position="3432"/>
    </location>
</feature>
<feature type="domain" description="F5/8 type C" evidence="25">
    <location>
        <begin position="2478"/>
        <end position="2630"/>
    </location>
</feature>
<evidence type="ECO:0000256" key="3">
    <source>
        <dbReference type="ARBA" id="ARBA00009456"/>
    </source>
</evidence>
<feature type="transmembrane region" description="Helical" evidence="23">
    <location>
        <begin position="746"/>
        <end position="768"/>
    </location>
</feature>
<dbReference type="FunFam" id="2.60.120.260:FF:000016">
    <property type="entry name" value="Contactin-associated protein-like 4 isoform 1"/>
    <property type="match status" value="2"/>
</dbReference>
<dbReference type="InterPro" id="IPR050927">
    <property type="entry name" value="TRPM"/>
</dbReference>
<dbReference type="Pfam" id="PF08742">
    <property type="entry name" value="C8"/>
    <property type="match status" value="2"/>
</dbReference>
<dbReference type="PROSITE" id="PS01286">
    <property type="entry name" value="FA58C_2"/>
    <property type="match status" value="1"/>
</dbReference>
<dbReference type="GO" id="GO:0005262">
    <property type="term" value="F:calcium channel activity"/>
    <property type="evidence" value="ECO:0007669"/>
    <property type="project" value="UniProtKB-KW"/>
</dbReference>
<keyword evidence="21" id="KW-0175">Coiled coil</keyword>
<feature type="compositionally biased region" description="Basic and acidic residues" evidence="22">
    <location>
        <begin position="1292"/>
        <end position="1312"/>
    </location>
</feature>
<name>A0A8X6UBK9_NEPPI</name>
<dbReference type="PROSITE" id="PS01185">
    <property type="entry name" value="CTCK_1"/>
    <property type="match status" value="1"/>
</dbReference>
<evidence type="ECO:0000256" key="2">
    <source>
        <dbReference type="ARBA" id="ARBA00004651"/>
    </source>
</evidence>
<feature type="domain" description="CTCK" evidence="24">
    <location>
        <begin position="4317"/>
        <end position="4413"/>
    </location>
</feature>
<evidence type="ECO:0000256" key="10">
    <source>
        <dbReference type="ARBA" id="ARBA00022729"/>
    </source>
</evidence>
<gene>
    <name evidence="28" type="ORF">NPIL_214601</name>
</gene>
<comment type="similarity">
    <text evidence="3">Belongs to the thrombospondin family.</text>
</comment>
<feature type="disulfide bond" evidence="20">
    <location>
        <begin position="4353"/>
        <end position="4407"/>
    </location>
</feature>
<feature type="region of interest" description="Disordered" evidence="22">
    <location>
        <begin position="1270"/>
        <end position="1312"/>
    </location>
</feature>
<feature type="disulfide bond" evidence="20">
    <location>
        <begin position="4357"/>
        <end position="4409"/>
    </location>
</feature>
<evidence type="ECO:0000256" key="11">
    <source>
        <dbReference type="ARBA" id="ARBA00022737"/>
    </source>
</evidence>
<dbReference type="PROSITE" id="PS50184">
    <property type="entry name" value="VWFC_2"/>
    <property type="match status" value="1"/>
</dbReference>
<evidence type="ECO:0000256" key="9">
    <source>
        <dbReference type="ARBA" id="ARBA00022692"/>
    </source>
</evidence>
<feature type="domain" description="F5/8 type C" evidence="25">
    <location>
        <begin position="2823"/>
        <end position="2974"/>
    </location>
</feature>
<dbReference type="SMART" id="SM00832">
    <property type="entry name" value="C8"/>
    <property type="match status" value="1"/>
</dbReference>
<dbReference type="OrthoDB" id="6508002at2759"/>
<evidence type="ECO:0000256" key="22">
    <source>
        <dbReference type="SAM" id="MobiDB-lite"/>
    </source>
</evidence>
<dbReference type="SUPFAM" id="SSF49785">
    <property type="entry name" value="Galactose-binding domain-like"/>
    <property type="match status" value="3"/>
</dbReference>
<dbReference type="InterPro" id="IPR002919">
    <property type="entry name" value="TIL_dom"/>
</dbReference>